<reference evidence="3" key="1">
    <citation type="submission" date="2021-01" db="EMBL/GenBank/DDBJ databases">
        <title>Whole genome shotgun sequence of Planosporangium mesophilum NBRC 109066.</title>
        <authorList>
            <person name="Komaki H."/>
            <person name="Tamura T."/>
        </authorList>
    </citation>
    <scope>NUCLEOTIDE SEQUENCE</scope>
    <source>
        <strain evidence="3">NBRC 109066</strain>
    </source>
</reference>
<dbReference type="EMBL" id="BOON01000070">
    <property type="protein sequence ID" value="GII26240.1"/>
    <property type="molecule type" value="Genomic_DNA"/>
</dbReference>
<dbReference type="Gene3D" id="3.90.70.10">
    <property type="entry name" value="Cysteine proteinases"/>
    <property type="match status" value="1"/>
</dbReference>
<dbReference type="InterPro" id="IPR039564">
    <property type="entry name" value="Peptidase_C39-like"/>
</dbReference>
<feature type="chain" id="PRO_5039567935" description="Peptidase C39-like domain-containing protein" evidence="1">
    <location>
        <begin position="23"/>
        <end position="202"/>
    </location>
</feature>
<evidence type="ECO:0000313" key="4">
    <source>
        <dbReference type="Proteomes" id="UP000599074"/>
    </source>
</evidence>
<keyword evidence="1" id="KW-0732">Signal</keyword>
<keyword evidence="4" id="KW-1185">Reference proteome</keyword>
<dbReference type="RefSeq" id="WP_168118035.1">
    <property type="nucleotide sequence ID" value="NZ_BOON01000070.1"/>
</dbReference>
<name>A0A8J3X379_9ACTN</name>
<feature type="signal peptide" evidence="1">
    <location>
        <begin position="1"/>
        <end position="22"/>
    </location>
</feature>
<feature type="domain" description="Peptidase C39-like" evidence="2">
    <location>
        <begin position="34"/>
        <end position="173"/>
    </location>
</feature>
<organism evidence="3 4">
    <name type="scientific">Planosporangium mesophilum</name>
    <dbReference type="NCBI Taxonomy" id="689768"/>
    <lineage>
        <taxon>Bacteria</taxon>
        <taxon>Bacillati</taxon>
        <taxon>Actinomycetota</taxon>
        <taxon>Actinomycetes</taxon>
        <taxon>Micromonosporales</taxon>
        <taxon>Micromonosporaceae</taxon>
        <taxon>Planosporangium</taxon>
    </lineage>
</organism>
<evidence type="ECO:0000259" key="2">
    <source>
        <dbReference type="Pfam" id="PF13529"/>
    </source>
</evidence>
<protein>
    <recommendedName>
        <fullName evidence="2">Peptidase C39-like domain-containing protein</fullName>
    </recommendedName>
</protein>
<evidence type="ECO:0000256" key="1">
    <source>
        <dbReference type="SAM" id="SignalP"/>
    </source>
</evidence>
<dbReference type="Pfam" id="PF13529">
    <property type="entry name" value="Peptidase_C39_2"/>
    <property type="match status" value="1"/>
</dbReference>
<gene>
    <name evidence="3" type="ORF">Pme01_58370</name>
</gene>
<proteinExistence type="predicted"/>
<dbReference type="Proteomes" id="UP000599074">
    <property type="component" value="Unassembled WGS sequence"/>
</dbReference>
<evidence type="ECO:0000313" key="3">
    <source>
        <dbReference type="EMBL" id="GII26240.1"/>
    </source>
</evidence>
<sequence>MRRLLLGLAVAVPFLLAGGVVAAPAQAATTTKLTVTWQQQKTGYYCGPAATRISLSAKRSSLPTQDQIASVEGTSSSTGTYRTGIKAGLDHWSPSWATAIVAVSHPMTSAQKSKFLSDIKGDIYAGWAPVVNIVVHPGGPRPPGWSNPSTTIDHWFTVIGYDSDNYIWVADPASKMPGFAAYPEYRIPWSTMTQIVEKTYVW</sequence>
<accession>A0A8J3X379</accession>
<dbReference type="AlphaFoldDB" id="A0A8J3X379"/>
<comment type="caution">
    <text evidence="3">The sequence shown here is derived from an EMBL/GenBank/DDBJ whole genome shotgun (WGS) entry which is preliminary data.</text>
</comment>